<evidence type="ECO:0000313" key="1">
    <source>
        <dbReference type="EMBL" id="PUZ46255.1"/>
    </source>
</evidence>
<dbReference type="EMBL" id="CM009755">
    <property type="protein sequence ID" value="PUZ46255.1"/>
    <property type="molecule type" value="Genomic_DNA"/>
</dbReference>
<dbReference type="Gramene" id="PUZ46255">
    <property type="protein sequence ID" value="PUZ46255"/>
    <property type="gene ID" value="GQ55_7G040900"/>
</dbReference>
<protein>
    <submittedName>
        <fullName evidence="1">Uncharacterized protein</fullName>
    </submittedName>
</protein>
<gene>
    <name evidence="1" type="ORF">GQ55_7G040900</name>
</gene>
<dbReference type="Proteomes" id="UP000244336">
    <property type="component" value="Chromosome 7"/>
</dbReference>
<reference evidence="1 2" key="1">
    <citation type="submission" date="2018-04" db="EMBL/GenBank/DDBJ databases">
        <title>WGS assembly of Panicum hallii var. hallii HAL2.</title>
        <authorList>
            <person name="Lovell J."/>
            <person name="Jenkins J."/>
            <person name="Lowry D."/>
            <person name="Mamidi S."/>
            <person name="Sreedasyam A."/>
            <person name="Weng X."/>
            <person name="Barry K."/>
            <person name="Bonette J."/>
            <person name="Campitelli B."/>
            <person name="Daum C."/>
            <person name="Gordon S."/>
            <person name="Gould B."/>
            <person name="Lipzen A."/>
            <person name="MacQueen A."/>
            <person name="Palacio-Mejia J."/>
            <person name="Plott C."/>
            <person name="Shakirov E."/>
            <person name="Shu S."/>
            <person name="Yoshinaga Y."/>
            <person name="Zane M."/>
            <person name="Rokhsar D."/>
            <person name="Grimwood J."/>
            <person name="Schmutz J."/>
            <person name="Juenger T."/>
        </authorList>
    </citation>
    <scope>NUCLEOTIDE SEQUENCE [LARGE SCALE GENOMIC DNA]</scope>
    <source>
        <strain evidence="2">cv. HAL2</strain>
    </source>
</reference>
<keyword evidence="2" id="KW-1185">Reference proteome</keyword>
<dbReference type="AlphaFoldDB" id="A0A2T7CSD8"/>
<sequence>MGAEAVDVRAPLSLMPGSSAIFGELPAQQTAPPLEDASAVPGAFSLFKPSSLELALVGSMARPAGPPLLTWPSPDDPRKDV</sequence>
<evidence type="ECO:0000313" key="2">
    <source>
        <dbReference type="Proteomes" id="UP000244336"/>
    </source>
</evidence>
<accession>A0A2T7CSD8</accession>
<organism evidence="1 2">
    <name type="scientific">Panicum hallii var. hallii</name>
    <dbReference type="NCBI Taxonomy" id="1504633"/>
    <lineage>
        <taxon>Eukaryota</taxon>
        <taxon>Viridiplantae</taxon>
        <taxon>Streptophyta</taxon>
        <taxon>Embryophyta</taxon>
        <taxon>Tracheophyta</taxon>
        <taxon>Spermatophyta</taxon>
        <taxon>Magnoliopsida</taxon>
        <taxon>Liliopsida</taxon>
        <taxon>Poales</taxon>
        <taxon>Poaceae</taxon>
        <taxon>PACMAD clade</taxon>
        <taxon>Panicoideae</taxon>
        <taxon>Panicodae</taxon>
        <taxon>Paniceae</taxon>
        <taxon>Panicinae</taxon>
        <taxon>Panicum</taxon>
        <taxon>Panicum sect. Panicum</taxon>
    </lineage>
</organism>
<name>A0A2T7CSD8_9POAL</name>
<proteinExistence type="predicted"/>